<dbReference type="AlphaFoldDB" id="Q72Y67"/>
<dbReference type="KEGG" id="bca:BCE_5154"/>
<organism evidence="1 2">
    <name type="scientific">Bacillus cereus (strain ATCC 10987 / NRS 248)</name>
    <dbReference type="NCBI Taxonomy" id="222523"/>
    <lineage>
        <taxon>Bacteria</taxon>
        <taxon>Bacillati</taxon>
        <taxon>Bacillota</taxon>
        <taxon>Bacilli</taxon>
        <taxon>Bacillales</taxon>
        <taxon>Bacillaceae</taxon>
        <taxon>Bacillus</taxon>
        <taxon>Bacillus cereus group</taxon>
    </lineage>
</organism>
<dbReference type="Proteomes" id="UP000002527">
    <property type="component" value="Chromosome"/>
</dbReference>
<gene>
    <name evidence="1" type="ordered locus">BCE_5154</name>
</gene>
<dbReference type="EMBL" id="AE017194">
    <property type="protein sequence ID" value="AAS44055.1"/>
    <property type="molecule type" value="Genomic_DNA"/>
</dbReference>
<accession>Q72Y67</accession>
<proteinExistence type="predicted"/>
<evidence type="ECO:0000313" key="2">
    <source>
        <dbReference type="Proteomes" id="UP000002527"/>
    </source>
</evidence>
<sequence length="33" mass="3887">MTTNNFKVAYYGETFSTIRQDTTKKPPILFFLL</sequence>
<evidence type="ECO:0000313" key="1">
    <source>
        <dbReference type="EMBL" id="AAS44055.1"/>
    </source>
</evidence>
<name>Q72Y67_BACC1</name>
<dbReference type="HOGENOM" id="CLU_3380353_0_0_9"/>
<protein>
    <submittedName>
        <fullName evidence="1">Uncharacterized protein</fullName>
    </submittedName>
</protein>
<reference evidence="1 2" key="1">
    <citation type="journal article" date="2004" name="Nucleic Acids Res.">
        <title>The genome sequence of Bacillus cereus ATCC 10987 reveals metabolic adaptations and a large plasmid related to Bacillus anthracis pXO1.</title>
        <authorList>
            <person name="Rasko D.A."/>
            <person name="Ravel J."/>
            <person name="Okstad O.A."/>
            <person name="Helgason E."/>
            <person name="Cer R.Z."/>
            <person name="Jiang L."/>
            <person name="Shores K.A."/>
            <person name="Fouts D.E."/>
            <person name="Tourasse N.J."/>
            <person name="Angiuoli S.V."/>
            <person name="Kolonay J."/>
            <person name="Nelson W.C."/>
            <person name="Kolsto A.-B."/>
            <person name="Fraser C.M."/>
            <person name="Read T.D."/>
        </authorList>
    </citation>
    <scope>NUCLEOTIDE SEQUENCE [LARGE SCALE GENOMIC DNA]</scope>
    <source>
        <strain evidence="2">ATCC 10987 / NRS 248</strain>
    </source>
</reference>